<feature type="domain" description="Alpha-L-arabinofuranosidase B catalytic" evidence="1">
    <location>
        <begin position="27"/>
        <end position="91"/>
    </location>
</feature>
<dbReference type="RefSeq" id="WP_310004913.1">
    <property type="nucleotide sequence ID" value="NZ_JAVDTX010000002.1"/>
</dbReference>
<sequence>MKRRYDFGRIKYRYLDGTGASNIVFSLRKAYTFYSGNCIRVRRSSDNTELDIGFLGYKLDSASLLSFVGSGNGYVRTWYDQSGNGNNAVQTVLASQPIIVESGVLNVELGLPTIKFTTAHTMTLPIFVLNQFSIFLTVSTKTGSPNLGGVMAIFPTTGYGAMVSGASGDATSHIVRIKNHIGITGFGNSAKGAYLPPKPLFRISFHNNGSSDVNNSSNTSFSGQTEAVYQNPLTVNTANWTGSYSVGIGRLNHGHNGTTYNMNLSEVIVFNFDNRSNNTPIMNNIKSFYKVA</sequence>
<protein>
    <recommendedName>
        <fullName evidence="1">Alpha-L-arabinofuranosidase B catalytic domain-containing protein</fullName>
    </recommendedName>
</protein>
<dbReference type="Proteomes" id="UP001261871">
    <property type="component" value="Unassembled WGS sequence"/>
</dbReference>
<evidence type="ECO:0000313" key="3">
    <source>
        <dbReference type="Proteomes" id="UP001261871"/>
    </source>
</evidence>
<evidence type="ECO:0000259" key="1">
    <source>
        <dbReference type="Pfam" id="PF09206"/>
    </source>
</evidence>
<dbReference type="Pfam" id="PF09206">
    <property type="entry name" value="ArabFuran-catal"/>
    <property type="match status" value="1"/>
</dbReference>
<proteinExistence type="predicted"/>
<evidence type="ECO:0000313" key="2">
    <source>
        <dbReference type="EMBL" id="MDR6844495.1"/>
    </source>
</evidence>
<organism evidence="2 3">
    <name type="scientific">Flavobacterium granuli</name>
    <dbReference type="NCBI Taxonomy" id="280093"/>
    <lineage>
        <taxon>Bacteria</taxon>
        <taxon>Pseudomonadati</taxon>
        <taxon>Bacteroidota</taxon>
        <taxon>Flavobacteriia</taxon>
        <taxon>Flavobacteriales</taxon>
        <taxon>Flavobacteriaceae</taxon>
        <taxon>Flavobacterium</taxon>
    </lineage>
</organism>
<accession>A0ABU1S0D5</accession>
<name>A0ABU1S0D5_9FLAO</name>
<reference evidence="2 3" key="1">
    <citation type="submission" date="2023-07" db="EMBL/GenBank/DDBJ databases">
        <title>Sorghum-associated microbial communities from plants grown in Nebraska, USA.</title>
        <authorList>
            <person name="Schachtman D."/>
        </authorList>
    </citation>
    <scope>NUCLEOTIDE SEQUENCE [LARGE SCALE GENOMIC DNA]</scope>
    <source>
        <strain evidence="2 3">BE124</strain>
    </source>
</reference>
<gene>
    <name evidence="2" type="ORF">J2W95_001186</name>
</gene>
<dbReference type="Gene3D" id="2.60.120.200">
    <property type="match status" value="1"/>
</dbReference>
<dbReference type="EMBL" id="JAVDTX010000002">
    <property type="protein sequence ID" value="MDR6844495.1"/>
    <property type="molecule type" value="Genomic_DNA"/>
</dbReference>
<comment type="caution">
    <text evidence="2">The sequence shown here is derived from an EMBL/GenBank/DDBJ whole genome shotgun (WGS) entry which is preliminary data.</text>
</comment>
<dbReference type="InterPro" id="IPR015289">
    <property type="entry name" value="A-L-arabinofuranosidase_B_cat"/>
</dbReference>
<keyword evidence="3" id="KW-1185">Reference proteome</keyword>